<dbReference type="InterPro" id="IPR045079">
    <property type="entry name" value="Oxoprolinase-like"/>
</dbReference>
<dbReference type="EMBL" id="QKVK01000003">
    <property type="protein sequence ID" value="PZF77607.1"/>
    <property type="molecule type" value="Genomic_DNA"/>
</dbReference>
<keyword evidence="4" id="KW-1185">Reference proteome</keyword>
<dbReference type="Pfam" id="PF02538">
    <property type="entry name" value="Hydantoinase_B"/>
    <property type="match status" value="1"/>
</dbReference>
<feature type="region of interest" description="Disordered" evidence="1">
    <location>
        <begin position="1"/>
        <end position="23"/>
    </location>
</feature>
<gene>
    <name evidence="3" type="ORF">DK847_09545</name>
</gene>
<accession>A0A2W2BPE2</accession>
<evidence type="ECO:0000313" key="4">
    <source>
        <dbReference type="Proteomes" id="UP000248795"/>
    </source>
</evidence>
<proteinExistence type="predicted"/>
<dbReference type="PANTHER" id="PTHR11365:SF23">
    <property type="entry name" value="HYPOTHETICAL 5-OXOPROLINASE (EUROFUNG)-RELATED"/>
    <property type="match status" value="1"/>
</dbReference>
<protein>
    <submittedName>
        <fullName evidence="3">Hydantoinase B/oxoprolinase family protein</fullName>
    </submittedName>
</protein>
<dbReference type="GO" id="GO:0006749">
    <property type="term" value="P:glutathione metabolic process"/>
    <property type="evidence" value="ECO:0007669"/>
    <property type="project" value="TreeGrafter"/>
</dbReference>
<feature type="compositionally biased region" description="Basic residues" evidence="1">
    <location>
        <begin position="7"/>
        <end position="23"/>
    </location>
</feature>
<dbReference type="PANTHER" id="PTHR11365">
    <property type="entry name" value="5-OXOPROLINASE RELATED"/>
    <property type="match status" value="1"/>
</dbReference>
<name>A0A2W2BPE2_9HYPH</name>
<dbReference type="GO" id="GO:0005829">
    <property type="term" value="C:cytosol"/>
    <property type="evidence" value="ECO:0007669"/>
    <property type="project" value="TreeGrafter"/>
</dbReference>
<comment type="caution">
    <text evidence="3">The sequence shown here is derived from an EMBL/GenBank/DDBJ whole genome shotgun (WGS) entry which is preliminary data.</text>
</comment>
<evidence type="ECO:0000256" key="1">
    <source>
        <dbReference type="SAM" id="MobiDB-lite"/>
    </source>
</evidence>
<sequence length="604" mass="65373">MAQVAKKAAKKAAKKPARKPARRAVKVDPITLSVVRGVLETTQREMTLSLEKTARSSVFNLAHDYSTALFNAKPEMILQGQDIPIHLGSLIPAMKSVAKFFEGDIHEGDLILHNDPAFGGSHAIDTCMYKPVFYKGKLVYWTVCKGHLTDIGGPVPAGYNPNAKEIYAECLRIPPVKIWDRGKPRHDVLNMILTNMRARRDQEGDFNALIGACQVGERNLIAMLDKYGQPTVDACINELLDMADRHMRGLIKTVPDGTYEGVAILEDAGHGFGDFEIKAKVTIKGDSCHIAITSPPQIPYFINSYEGNSHSGVYLGLMMFAALPPPYNEGLYRCVSVDFGPKGTICNAQEPAPHMNCTTTPMETLTDAVRLAFEKAMPSKVAASWGHANGLNIAGWDSRTNEEFVTMVLATIISGGGATPQQDGWHAVGPECCFGALTSGDVELLEYSYPIIIHKYSLMTDSGGAGKFRGGSGTAWEVEPLDKEMLCIGFGEGRRIPAMGAAGAKSTDVDSKVGRVKLTRGGKAEVKRTNIMETIKPGETVTNMNPGGGGYGNPYERPIEKVVWDVKNGLVSIKGARDDYGVVISNPETLDVDVAATRRLRSAA</sequence>
<dbReference type="AlphaFoldDB" id="A0A2W2BPE2"/>
<organism evidence="3 4">
    <name type="scientific">Aestuariivirga litoralis</name>
    <dbReference type="NCBI Taxonomy" id="2650924"/>
    <lineage>
        <taxon>Bacteria</taxon>
        <taxon>Pseudomonadati</taxon>
        <taxon>Pseudomonadota</taxon>
        <taxon>Alphaproteobacteria</taxon>
        <taxon>Hyphomicrobiales</taxon>
        <taxon>Aestuariivirgaceae</taxon>
        <taxon>Aestuariivirga</taxon>
    </lineage>
</organism>
<reference evidence="4" key="1">
    <citation type="submission" date="2018-06" db="EMBL/GenBank/DDBJ databases">
        <title>Aestuariibacter litoralis strain KCTC 52945T.</title>
        <authorList>
            <person name="Li X."/>
            <person name="Salam N."/>
            <person name="Li J.-L."/>
            <person name="Chen Y.-M."/>
            <person name="Yang Z.-W."/>
            <person name="Zhang L.-Y."/>
            <person name="Han M.-X."/>
            <person name="Xiao M."/>
            <person name="Li W.-J."/>
        </authorList>
    </citation>
    <scope>NUCLEOTIDE SEQUENCE [LARGE SCALE GENOMIC DNA]</scope>
    <source>
        <strain evidence="4">KCTC 52945</strain>
    </source>
</reference>
<dbReference type="InterPro" id="IPR003692">
    <property type="entry name" value="Hydantoinase_B"/>
</dbReference>
<feature type="domain" description="Hydantoinase B/oxoprolinase" evidence="2">
    <location>
        <begin position="28"/>
        <end position="554"/>
    </location>
</feature>
<dbReference type="Proteomes" id="UP000248795">
    <property type="component" value="Unassembled WGS sequence"/>
</dbReference>
<dbReference type="GO" id="GO:0017168">
    <property type="term" value="F:5-oxoprolinase (ATP-hydrolyzing) activity"/>
    <property type="evidence" value="ECO:0007669"/>
    <property type="project" value="TreeGrafter"/>
</dbReference>
<evidence type="ECO:0000259" key="2">
    <source>
        <dbReference type="Pfam" id="PF02538"/>
    </source>
</evidence>
<evidence type="ECO:0000313" key="3">
    <source>
        <dbReference type="EMBL" id="PZF77607.1"/>
    </source>
</evidence>